<reference evidence="1" key="1">
    <citation type="journal article" date="2020" name="Stud. Mycol.">
        <title>101 Dothideomycetes genomes: a test case for predicting lifestyles and emergence of pathogens.</title>
        <authorList>
            <person name="Haridas S."/>
            <person name="Albert R."/>
            <person name="Binder M."/>
            <person name="Bloem J."/>
            <person name="Labutti K."/>
            <person name="Salamov A."/>
            <person name="Andreopoulos B."/>
            <person name="Baker S."/>
            <person name="Barry K."/>
            <person name="Bills G."/>
            <person name="Bluhm B."/>
            <person name="Cannon C."/>
            <person name="Castanera R."/>
            <person name="Culley D."/>
            <person name="Daum C."/>
            <person name="Ezra D."/>
            <person name="Gonzalez J."/>
            <person name="Henrissat B."/>
            <person name="Kuo A."/>
            <person name="Liang C."/>
            <person name="Lipzen A."/>
            <person name="Lutzoni F."/>
            <person name="Magnuson J."/>
            <person name="Mondo S."/>
            <person name="Nolan M."/>
            <person name="Ohm R."/>
            <person name="Pangilinan J."/>
            <person name="Park H.-J."/>
            <person name="Ramirez L."/>
            <person name="Alfaro M."/>
            <person name="Sun H."/>
            <person name="Tritt A."/>
            <person name="Yoshinaga Y."/>
            <person name="Zwiers L.-H."/>
            <person name="Turgeon B."/>
            <person name="Goodwin S."/>
            <person name="Spatafora J."/>
            <person name="Crous P."/>
            <person name="Grigoriev I."/>
        </authorList>
    </citation>
    <scope>NUCLEOTIDE SEQUENCE</scope>
    <source>
        <strain evidence="1">CBS 675.92</strain>
    </source>
</reference>
<organism evidence="1 2">
    <name type="scientific">Byssothecium circinans</name>
    <dbReference type="NCBI Taxonomy" id="147558"/>
    <lineage>
        <taxon>Eukaryota</taxon>
        <taxon>Fungi</taxon>
        <taxon>Dikarya</taxon>
        <taxon>Ascomycota</taxon>
        <taxon>Pezizomycotina</taxon>
        <taxon>Dothideomycetes</taxon>
        <taxon>Pleosporomycetidae</taxon>
        <taxon>Pleosporales</taxon>
        <taxon>Massarineae</taxon>
        <taxon>Massarinaceae</taxon>
        <taxon>Byssothecium</taxon>
    </lineage>
</organism>
<name>A0A6A5TC11_9PLEO</name>
<evidence type="ECO:0000313" key="1">
    <source>
        <dbReference type="EMBL" id="KAF1949202.1"/>
    </source>
</evidence>
<sequence>MTTPSRPARHSLRSACLQERNVLCSMSIASKTPSHTSTTRCCCASRNGWPRSEAWQFAFCATCTTATVASCRHGVVIRAAYGRDREVAILNT</sequence>
<protein>
    <submittedName>
        <fullName evidence="1">Uncharacterized protein</fullName>
    </submittedName>
</protein>
<dbReference type="AlphaFoldDB" id="A0A6A5TC11"/>
<keyword evidence="2" id="KW-1185">Reference proteome</keyword>
<gene>
    <name evidence="1" type="ORF">CC80DRAFT_278685</name>
</gene>
<evidence type="ECO:0000313" key="2">
    <source>
        <dbReference type="Proteomes" id="UP000800035"/>
    </source>
</evidence>
<dbReference type="EMBL" id="ML977040">
    <property type="protein sequence ID" value="KAF1949202.1"/>
    <property type="molecule type" value="Genomic_DNA"/>
</dbReference>
<proteinExistence type="predicted"/>
<dbReference type="Proteomes" id="UP000800035">
    <property type="component" value="Unassembled WGS sequence"/>
</dbReference>
<accession>A0A6A5TC11</accession>